<proteinExistence type="inferred from homology"/>
<evidence type="ECO:0000313" key="10">
    <source>
        <dbReference type="Proteomes" id="UP000293360"/>
    </source>
</evidence>
<feature type="region of interest" description="Disordered" evidence="6">
    <location>
        <begin position="326"/>
        <end position="413"/>
    </location>
</feature>
<evidence type="ECO:0000256" key="3">
    <source>
        <dbReference type="ARBA" id="ARBA00022989"/>
    </source>
</evidence>
<evidence type="ECO:0000256" key="5">
    <source>
        <dbReference type="ARBA" id="ARBA00038359"/>
    </source>
</evidence>
<dbReference type="Pfam" id="PF20684">
    <property type="entry name" value="Fung_rhodopsin"/>
    <property type="match status" value="1"/>
</dbReference>
<accession>A0A4Q4SUB9</accession>
<name>A0A4Q4SUB9_9PEZI</name>
<keyword evidence="10" id="KW-1185">Reference proteome</keyword>
<sequence>MAPPKETTFMREPPQGEDRWEAGTMMTVQQAIGAASFSVATLIYCMRIFARYRITHTPMRMDDYLTGAACVSCWAFFACTMGMVDYGGCAAHLWQVTQAQYENLLKWTIPVHIFYMLSTNLAKISLLFFYLQLSPDLKYGILIRTLVAAFVLYALVYALISIFACHPIYASWDLTAMQTAACVDKGKFFLAASIANVAMDLVILVLPLPIVLPLQIPWRQKVSLMLLFATGSFVIVVAIYNCVLTIKLFDSDDYTWHISYELSWMYAELAACIICASVSSIKPIFMHFLPQVLRSWFGYSSHHQSSGTGGGATPRGGGSRAAIKSKLNRGKQGGAIELESSDDSSESGRKTMGEDDEVKLWTRPDFRGEPGRIVQVSAGGHNRSGRPFPDRSRPDWDGGTVDGADSPVPSSSLMGINVVHTTEVTSYTISERSRSKQ</sequence>
<feature type="transmembrane region" description="Helical" evidence="7">
    <location>
        <begin position="224"/>
        <end position="246"/>
    </location>
</feature>
<reference evidence="9 10" key="1">
    <citation type="submission" date="2018-06" db="EMBL/GenBank/DDBJ databases">
        <title>Complete Genomes of Monosporascus.</title>
        <authorList>
            <person name="Robinson A.J."/>
            <person name="Natvig D.O."/>
        </authorList>
    </citation>
    <scope>NUCLEOTIDE SEQUENCE [LARGE SCALE GENOMIC DNA]</scope>
    <source>
        <strain evidence="9 10">CBS 110550</strain>
    </source>
</reference>
<dbReference type="PANTHER" id="PTHR33048">
    <property type="entry name" value="PTH11-LIKE INTEGRAL MEMBRANE PROTEIN (AFU_ORTHOLOGUE AFUA_5G11245)"/>
    <property type="match status" value="1"/>
</dbReference>
<comment type="caution">
    <text evidence="9">The sequence shown here is derived from an EMBL/GenBank/DDBJ whole genome shotgun (WGS) entry which is preliminary data.</text>
</comment>
<evidence type="ECO:0000256" key="7">
    <source>
        <dbReference type="SAM" id="Phobius"/>
    </source>
</evidence>
<dbReference type="GO" id="GO:0016020">
    <property type="term" value="C:membrane"/>
    <property type="evidence" value="ECO:0007669"/>
    <property type="project" value="UniProtKB-SubCell"/>
</dbReference>
<dbReference type="EMBL" id="QJNU01001588">
    <property type="protein sequence ID" value="RYO74374.1"/>
    <property type="molecule type" value="Genomic_DNA"/>
</dbReference>
<feature type="transmembrane region" description="Helical" evidence="7">
    <location>
        <begin position="266"/>
        <end position="285"/>
    </location>
</feature>
<feature type="domain" description="Rhodopsin" evidence="8">
    <location>
        <begin position="46"/>
        <end position="285"/>
    </location>
</feature>
<evidence type="ECO:0000256" key="2">
    <source>
        <dbReference type="ARBA" id="ARBA00022692"/>
    </source>
</evidence>
<feature type="transmembrane region" description="Helical" evidence="7">
    <location>
        <begin position="145"/>
        <end position="169"/>
    </location>
</feature>
<dbReference type="Proteomes" id="UP000293360">
    <property type="component" value="Unassembled WGS sequence"/>
</dbReference>
<keyword evidence="2 7" id="KW-0812">Transmembrane</keyword>
<gene>
    <name evidence="9" type="ORF">DL764_010899</name>
</gene>
<keyword evidence="4 7" id="KW-0472">Membrane</keyword>
<dbReference type="InterPro" id="IPR052337">
    <property type="entry name" value="SAT4-like"/>
</dbReference>
<evidence type="ECO:0000256" key="4">
    <source>
        <dbReference type="ARBA" id="ARBA00023136"/>
    </source>
</evidence>
<keyword evidence="3 7" id="KW-1133">Transmembrane helix</keyword>
<comment type="subcellular location">
    <subcellularLocation>
        <location evidence="1">Membrane</location>
        <topology evidence="1">Multi-pass membrane protein</topology>
    </subcellularLocation>
</comment>
<evidence type="ECO:0000313" key="9">
    <source>
        <dbReference type="EMBL" id="RYO74374.1"/>
    </source>
</evidence>
<organism evidence="9 10">
    <name type="scientific">Monosporascus ibericus</name>
    <dbReference type="NCBI Taxonomy" id="155417"/>
    <lineage>
        <taxon>Eukaryota</taxon>
        <taxon>Fungi</taxon>
        <taxon>Dikarya</taxon>
        <taxon>Ascomycota</taxon>
        <taxon>Pezizomycotina</taxon>
        <taxon>Sordariomycetes</taxon>
        <taxon>Xylariomycetidae</taxon>
        <taxon>Xylariales</taxon>
        <taxon>Xylariales incertae sedis</taxon>
        <taxon>Monosporascus</taxon>
    </lineage>
</organism>
<dbReference type="PANTHER" id="PTHR33048:SF124">
    <property type="entry name" value="INTEGRAL MEMBRANE PROTEIN"/>
    <property type="match status" value="1"/>
</dbReference>
<evidence type="ECO:0000256" key="6">
    <source>
        <dbReference type="SAM" id="MobiDB-lite"/>
    </source>
</evidence>
<protein>
    <recommendedName>
        <fullName evidence="8">Rhodopsin domain-containing protein</fullName>
    </recommendedName>
</protein>
<dbReference type="InterPro" id="IPR049326">
    <property type="entry name" value="Rhodopsin_dom_fungi"/>
</dbReference>
<feature type="transmembrane region" description="Helical" evidence="7">
    <location>
        <begin position="189"/>
        <end position="212"/>
    </location>
</feature>
<dbReference type="AlphaFoldDB" id="A0A4Q4SUB9"/>
<feature type="transmembrane region" description="Helical" evidence="7">
    <location>
        <begin position="31"/>
        <end position="52"/>
    </location>
</feature>
<evidence type="ECO:0000256" key="1">
    <source>
        <dbReference type="ARBA" id="ARBA00004141"/>
    </source>
</evidence>
<comment type="similarity">
    <text evidence="5">Belongs to the SAT4 family.</text>
</comment>
<feature type="transmembrane region" description="Helical" evidence="7">
    <location>
        <begin position="113"/>
        <end position="133"/>
    </location>
</feature>
<dbReference type="OrthoDB" id="444631at2759"/>
<feature type="compositionally biased region" description="Basic and acidic residues" evidence="6">
    <location>
        <begin position="346"/>
        <end position="370"/>
    </location>
</feature>
<evidence type="ECO:0000259" key="8">
    <source>
        <dbReference type="Pfam" id="PF20684"/>
    </source>
</evidence>